<dbReference type="AlphaFoldDB" id="A0A0H3A8H4"/>
<accession>A0A0H3A8H4</accession>
<protein>
    <submittedName>
        <fullName evidence="2">Lipoprotein, putative</fullName>
    </submittedName>
</protein>
<evidence type="ECO:0000256" key="1">
    <source>
        <dbReference type="SAM" id="SignalP"/>
    </source>
</evidence>
<dbReference type="HOGENOM" id="CLU_090285_0_0_7"/>
<evidence type="ECO:0000313" key="2">
    <source>
        <dbReference type="EMBL" id="ABM27770.1"/>
    </source>
</evidence>
<organism evidence="2 3">
    <name type="scientific">Nitratidesulfovibrio vulgaris (strain DP4)</name>
    <name type="common">Desulfovibrio vulgaris</name>
    <dbReference type="NCBI Taxonomy" id="391774"/>
    <lineage>
        <taxon>Bacteria</taxon>
        <taxon>Pseudomonadati</taxon>
        <taxon>Thermodesulfobacteriota</taxon>
        <taxon>Desulfovibrionia</taxon>
        <taxon>Desulfovibrionales</taxon>
        <taxon>Desulfovibrionaceae</taxon>
        <taxon>Nitratidesulfovibrio</taxon>
    </lineage>
</organism>
<dbReference type="EMBL" id="CP000527">
    <property type="protein sequence ID" value="ABM27770.1"/>
    <property type="molecule type" value="Genomic_DNA"/>
</dbReference>
<proteinExistence type="predicted"/>
<dbReference type="InterPro" id="IPR032323">
    <property type="entry name" value="DUF4851"/>
</dbReference>
<gene>
    <name evidence="2" type="ordered locus">Dvul_0747</name>
</gene>
<keyword evidence="2" id="KW-0449">Lipoprotein</keyword>
<reference evidence="3" key="1">
    <citation type="journal article" date="2009" name="Environ. Microbiol.">
        <title>Contribution of mobile genetic elements to Desulfovibrio vulgaris genome plasticity.</title>
        <authorList>
            <person name="Walker C.B."/>
            <person name="Stolyar S."/>
            <person name="Chivian D."/>
            <person name="Pinel N."/>
            <person name="Gabster J.A."/>
            <person name="Dehal P.S."/>
            <person name="He Z."/>
            <person name="Yang Z.K."/>
            <person name="Yen H.C."/>
            <person name="Zhou J."/>
            <person name="Wall J.D."/>
            <person name="Hazen T.C."/>
            <person name="Arkin A.P."/>
            <person name="Stahl D.A."/>
        </authorList>
    </citation>
    <scope>NUCLEOTIDE SEQUENCE [LARGE SCALE GENOMIC DNA]</scope>
    <source>
        <strain evidence="3">DP4</strain>
    </source>
</reference>
<dbReference type="PROSITE" id="PS51257">
    <property type="entry name" value="PROKAR_LIPOPROTEIN"/>
    <property type="match status" value="1"/>
</dbReference>
<feature type="signal peptide" evidence="1">
    <location>
        <begin position="1"/>
        <end position="19"/>
    </location>
</feature>
<dbReference type="Proteomes" id="UP000009173">
    <property type="component" value="Chromosome"/>
</dbReference>
<dbReference type="KEGG" id="dvl:Dvul_0747"/>
<sequence length="244" mass="26133" precursor="true">MFRPLMILGALLLSVAACAPLQRGASGDALVSAAKPPLAITVPAMTPVVSGVATPQLYTELGFKAPRLYYRLYAPAAGASTGQAVTLIGEVPEGWQWSLDLSASLRDVDKGTVQFGGRDFEAVTHVVDVADDAFATFAAKNGAGPQKWLARRFTRLEEFRKVKVVLEYREPLPDSLAGGLPSFGEDERLAAFAKRAETAFSLTFGVSAFDVASPVVAADVSQRGFTNLAGRMEPDTRYLFTDDR</sequence>
<name>A0A0H3A8H4_NITV4</name>
<keyword evidence="1" id="KW-0732">Signal</keyword>
<evidence type="ECO:0000313" key="3">
    <source>
        <dbReference type="Proteomes" id="UP000009173"/>
    </source>
</evidence>
<feature type="chain" id="PRO_5002604146" evidence="1">
    <location>
        <begin position="20"/>
        <end position="244"/>
    </location>
</feature>
<dbReference type="Pfam" id="PF16143">
    <property type="entry name" value="DUF4851"/>
    <property type="match status" value="1"/>
</dbReference>
<dbReference type="RefSeq" id="WP_011791806.1">
    <property type="nucleotide sequence ID" value="NC_008751.1"/>
</dbReference>